<dbReference type="PANTHER" id="PTHR43712">
    <property type="entry name" value="PUTATIVE (AFU_ORTHOLOGUE AFUA_4G14580)-RELATED"/>
    <property type="match status" value="1"/>
</dbReference>
<dbReference type="Gene3D" id="1.10.10.10">
    <property type="entry name" value="Winged helix-like DNA-binding domain superfamily/Winged helix DNA-binding domain"/>
    <property type="match status" value="1"/>
</dbReference>
<dbReference type="RefSeq" id="WP_008187299.1">
    <property type="nucleotide sequence ID" value="NZ_GL890940.1"/>
</dbReference>
<dbReference type="AlphaFoldDB" id="F4XVX9"/>
<dbReference type="Proteomes" id="UP000003959">
    <property type="component" value="Unassembled WGS sequence"/>
</dbReference>
<evidence type="ECO:0000256" key="3">
    <source>
        <dbReference type="ARBA" id="ARBA00022691"/>
    </source>
</evidence>
<dbReference type="eggNOG" id="COG0500">
    <property type="taxonomic scope" value="Bacteria"/>
</dbReference>
<dbReference type="InterPro" id="IPR036390">
    <property type="entry name" value="WH_DNA-bd_sf"/>
</dbReference>
<keyword evidence="7" id="KW-1185">Reference proteome</keyword>
<name>F4XVX9_9CYAN</name>
<reference evidence="7" key="1">
    <citation type="journal article" date="2011" name="Proc. Natl. Acad. Sci. U.S.A.">
        <title>Genomic insights into the physiology and ecology of the marine filamentous cyanobacterium Lyngbya majuscula.</title>
        <authorList>
            <person name="Jones A.C."/>
            <person name="Monroe E.A."/>
            <person name="Podell S."/>
            <person name="Hess W.R."/>
            <person name="Klages S."/>
            <person name="Esquenazi E."/>
            <person name="Niessen S."/>
            <person name="Hoover H."/>
            <person name="Rothmann M."/>
            <person name="Lasken R.S."/>
            <person name="Yates J.R.III."/>
            <person name="Reinhardt R."/>
            <person name="Kube M."/>
            <person name="Burkart M.D."/>
            <person name="Allen E.E."/>
            <person name="Dorrestein P.C."/>
            <person name="Gerwick W.H."/>
            <person name="Gerwick L."/>
        </authorList>
    </citation>
    <scope>NUCLEOTIDE SEQUENCE [LARGE SCALE GENOMIC DNA]</scope>
    <source>
        <strain evidence="7">3L</strain>
    </source>
</reference>
<dbReference type="PROSITE" id="PS51683">
    <property type="entry name" value="SAM_OMT_II"/>
    <property type="match status" value="1"/>
</dbReference>
<dbReference type="InterPro" id="IPR029063">
    <property type="entry name" value="SAM-dependent_MTases_sf"/>
</dbReference>
<sequence length="336" mass="38245">MIPIEIKRAMYGFMMSQTLFVGDELGIFDYIAQGKAKTISELAKLADVHPDALKRLVLGAVSIGLLEFKDGEYNIPEDLQPFLAKNSYQYCGDAFSHFREVSVRTFINLKEALKENRPQWQPIFNDTQGESPFTELYNDPKRLENFLDSMWGLGYAPAQELVQKYPFNQHNVLVDVGGGSGSFAIAALESSPNLKAIVFDLPKVRQYLENKATQHRVSERIQFISGDFFKNELPKGDLYVLGYILSDWNQQDGNKILNKIYNSLPKGGLLIILEKLFSDDKNGPLETAMMNIAMLLETFGQHYSGYEYIQWLQKIGFHDCQIIRSYGEKHMVIGIK</sequence>
<dbReference type="SUPFAM" id="SSF53335">
    <property type="entry name" value="S-adenosyl-L-methionine-dependent methyltransferases"/>
    <property type="match status" value="1"/>
</dbReference>
<keyword evidence="6" id="KW-0830">Ubiquinone</keyword>
<dbReference type="CDD" id="cd02440">
    <property type="entry name" value="AdoMet_MTases"/>
    <property type="match status" value="1"/>
</dbReference>
<dbReference type="Pfam" id="PF08100">
    <property type="entry name" value="Dimerisation"/>
    <property type="match status" value="1"/>
</dbReference>
<evidence type="ECO:0000313" key="6">
    <source>
        <dbReference type="EMBL" id="EGJ31392.1"/>
    </source>
</evidence>
<dbReference type="InterPro" id="IPR001077">
    <property type="entry name" value="COMT_C"/>
</dbReference>
<dbReference type="InterPro" id="IPR036388">
    <property type="entry name" value="WH-like_DNA-bd_sf"/>
</dbReference>
<accession>F4XVX9</accession>
<evidence type="ECO:0000313" key="7">
    <source>
        <dbReference type="Proteomes" id="UP000003959"/>
    </source>
</evidence>
<feature type="domain" description="O-methyltransferase C-terminal" evidence="4">
    <location>
        <begin position="106"/>
        <end position="317"/>
    </location>
</feature>
<dbReference type="SUPFAM" id="SSF46785">
    <property type="entry name" value="Winged helix' DNA-binding domain"/>
    <property type="match status" value="1"/>
</dbReference>
<dbReference type="Gene3D" id="3.40.50.150">
    <property type="entry name" value="Vaccinia Virus protein VP39"/>
    <property type="match status" value="1"/>
</dbReference>
<keyword evidence="3" id="KW-0949">S-adenosyl-L-methionine</keyword>
<dbReference type="Pfam" id="PF00891">
    <property type="entry name" value="Methyltransf_2"/>
    <property type="match status" value="1"/>
</dbReference>
<gene>
    <name evidence="6" type="ORF">LYNGBM3L_40270</name>
</gene>
<feature type="domain" description="O-methyltransferase dimerisation" evidence="5">
    <location>
        <begin position="10"/>
        <end position="69"/>
    </location>
</feature>
<dbReference type="OrthoDB" id="7418600at2"/>
<dbReference type="EMBL" id="GL890940">
    <property type="protein sequence ID" value="EGJ31392.1"/>
    <property type="molecule type" value="Genomic_DNA"/>
</dbReference>
<evidence type="ECO:0000259" key="4">
    <source>
        <dbReference type="Pfam" id="PF00891"/>
    </source>
</evidence>
<proteinExistence type="predicted"/>
<protein>
    <submittedName>
        <fullName evidence="6">Methylase involved in ubiquinone/menaquinone biosynthesis</fullName>
    </submittedName>
</protein>
<dbReference type="HOGENOM" id="CLU_005533_4_1_3"/>
<dbReference type="PIRSF" id="PIRSF005739">
    <property type="entry name" value="O-mtase"/>
    <property type="match status" value="1"/>
</dbReference>
<dbReference type="GO" id="GO:0008171">
    <property type="term" value="F:O-methyltransferase activity"/>
    <property type="evidence" value="ECO:0007669"/>
    <property type="project" value="InterPro"/>
</dbReference>
<dbReference type="PANTHER" id="PTHR43712:SF2">
    <property type="entry name" value="O-METHYLTRANSFERASE CICE"/>
    <property type="match status" value="1"/>
</dbReference>
<evidence type="ECO:0000259" key="5">
    <source>
        <dbReference type="Pfam" id="PF08100"/>
    </source>
</evidence>
<dbReference type="GO" id="GO:0032259">
    <property type="term" value="P:methylation"/>
    <property type="evidence" value="ECO:0007669"/>
    <property type="project" value="UniProtKB-KW"/>
</dbReference>
<evidence type="ECO:0000256" key="1">
    <source>
        <dbReference type="ARBA" id="ARBA00022603"/>
    </source>
</evidence>
<organism evidence="6 7">
    <name type="scientific">Moorena producens 3L</name>
    <dbReference type="NCBI Taxonomy" id="489825"/>
    <lineage>
        <taxon>Bacteria</taxon>
        <taxon>Bacillati</taxon>
        <taxon>Cyanobacteriota</taxon>
        <taxon>Cyanophyceae</taxon>
        <taxon>Coleofasciculales</taxon>
        <taxon>Coleofasciculaceae</taxon>
        <taxon>Moorena</taxon>
    </lineage>
</organism>
<dbReference type="InterPro" id="IPR016461">
    <property type="entry name" value="COMT-like"/>
</dbReference>
<keyword evidence="2" id="KW-0808">Transferase</keyword>
<dbReference type="InterPro" id="IPR012967">
    <property type="entry name" value="COMT_dimerisation"/>
</dbReference>
<dbReference type="GO" id="GO:0046983">
    <property type="term" value="F:protein dimerization activity"/>
    <property type="evidence" value="ECO:0007669"/>
    <property type="project" value="InterPro"/>
</dbReference>
<evidence type="ECO:0000256" key="2">
    <source>
        <dbReference type="ARBA" id="ARBA00022679"/>
    </source>
</evidence>
<keyword evidence="1 6" id="KW-0489">Methyltransferase</keyword>